<comment type="subunit">
    <text evidence="7">The basal body constitutes a major portion of the flagellar organelle and consists of four rings (L,P,S, and M) mounted on a central rod.</text>
</comment>
<evidence type="ECO:0000256" key="3">
    <source>
        <dbReference type="ARBA" id="ARBA00022729"/>
    </source>
</evidence>
<comment type="subcellular location">
    <subcellularLocation>
        <location evidence="7">Cell outer membrane</location>
    </subcellularLocation>
    <subcellularLocation>
        <location evidence="7">Bacterial flagellum basal body</location>
    </subcellularLocation>
</comment>
<dbReference type="GO" id="GO:0009427">
    <property type="term" value="C:bacterial-type flagellum basal body, distal rod, L ring"/>
    <property type="evidence" value="ECO:0007669"/>
    <property type="project" value="InterPro"/>
</dbReference>
<evidence type="ECO:0000256" key="5">
    <source>
        <dbReference type="ARBA" id="ARBA00023143"/>
    </source>
</evidence>
<dbReference type="GO" id="GO:0003774">
    <property type="term" value="F:cytoskeletal motor activity"/>
    <property type="evidence" value="ECO:0007669"/>
    <property type="project" value="InterPro"/>
</dbReference>
<dbReference type="RefSeq" id="WP_147163815.1">
    <property type="nucleotide sequence ID" value="NZ_BJZO01000048.1"/>
</dbReference>
<evidence type="ECO:0000313" key="9">
    <source>
        <dbReference type="Proteomes" id="UP000321567"/>
    </source>
</evidence>
<dbReference type="Proteomes" id="UP000321567">
    <property type="component" value="Unassembled WGS sequence"/>
</dbReference>
<keyword evidence="9" id="KW-1185">Reference proteome</keyword>
<reference evidence="8 9" key="1">
    <citation type="submission" date="2019-07" db="EMBL/GenBank/DDBJ databases">
        <title>Whole genome shotgun sequence of Rhodospirillum oryzae NBRC 107573.</title>
        <authorList>
            <person name="Hosoyama A."/>
            <person name="Uohara A."/>
            <person name="Ohji S."/>
            <person name="Ichikawa N."/>
        </authorList>
    </citation>
    <scope>NUCLEOTIDE SEQUENCE [LARGE SCALE GENOMIC DNA]</scope>
    <source>
        <strain evidence="8 9">NBRC 107573</strain>
    </source>
</reference>
<evidence type="ECO:0000256" key="6">
    <source>
        <dbReference type="ARBA" id="ARBA00023237"/>
    </source>
</evidence>
<gene>
    <name evidence="7 8" type="primary">flgH</name>
    <name evidence="8" type="ORF">ROR02_19230</name>
</gene>
<proteinExistence type="inferred from homology"/>
<sequence length="255" mass="27684">MTSPSFWRMGGRLLGVALAVSALAGCNTIKRLSEIGDAPRMTQVENPTLRADYKPVSMPMPAPVVAQPSPNSLWKPGARAFFKDQRAGEVGDILTVIVDIADEQATLSSDLGRKRSNSESADLTSFLGYEGKLSKIFPNEIDPANLTSFGSSGDHSGSGAISRSETVRMRLAAVIIQVLPNGNLVLSGKQEVRVNGELRELNVTGVIRPEDIRSDNTIYWHQIAEARISYGGRGTVSDMTEPRYGQQVYDVLFPF</sequence>
<dbReference type="PANTHER" id="PTHR34933">
    <property type="entry name" value="FLAGELLAR L-RING PROTEIN"/>
    <property type="match status" value="1"/>
</dbReference>
<dbReference type="GO" id="GO:0071973">
    <property type="term" value="P:bacterial-type flagellum-dependent cell motility"/>
    <property type="evidence" value="ECO:0007669"/>
    <property type="project" value="InterPro"/>
</dbReference>
<keyword evidence="5 7" id="KW-0975">Bacterial flagellum</keyword>
<dbReference type="HAMAP" id="MF_00415">
    <property type="entry name" value="FlgH"/>
    <property type="match status" value="1"/>
</dbReference>
<dbReference type="PRINTS" id="PR01008">
    <property type="entry name" value="FLGLRINGFLGH"/>
</dbReference>
<organism evidence="8 9">
    <name type="scientific">Pararhodospirillum oryzae</name>
    <dbReference type="NCBI Taxonomy" id="478448"/>
    <lineage>
        <taxon>Bacteria</taxon>
        <taxon>Pseudomonadati</taxon>
        <taxon>Pseudomonadota</taxon>
        <taxon>Alphaproteobacteria</taxon>
        <taxon>Rhodospirillales</taxon>
        <taxon>Rhodospirillaceae</taxon>
        <taxon>Pararhodospirillum</taxon>
    </lineage>
</organism>
<protein>
    <recommendedName>
        <fullName evidence="7">Flagellar L-ring protein</fullName>
    </recommendedName>
    <alternativeName>
        <fullName evidence="7">Basal body L-ring protein</fullName>
    </alternativeName>
</protein>
<dbReference type="Pfam" id="PF02107">
    <property type="entry name" value="FlgH"/>
    <property type="match status" value="1"/>
</dbReference>
<keyword evidence="6 7" id="KW-0998">Cell outer membrane</keyword>
<dbReference type="EMBL" id="BJZO01000048">
    <property type="protein sequence ID" value="GEO81792.1"/>
    <property type="molecule type" value="Genomic_DNA"/>
</dbReference>
<evidence type="ECO:0000313" key="8">
    <source>
        <dbReference type="EMBL" id="GEO81792.1"/>
    </source>
</evidence>
<keyword evidence="8" id="KW-0966">Cell projection</keyword>
<keyword evidence="8" id="KW-0282">Flagellum</keyword>
<dbReference type="InterPro" id="IPR000527">
    <property type="entry name" value="Flag_Lring"/>
</dbReference>
<keyword evidence="3" id="KW-0732">Signal</keyword>
<comment type="function">
    <text evidence="1 7">Assembles around the rod to form the L-ring and probably protects the motor/basal body from shearing forces during rotation.</text>
</comment>
<evidence type="ECO:0000256" key="4">
    <source>
        <dbReference type="ARBA" id="ARBA00023136"/>
    </source>
</evidence>
<dbReference type="AlphaFoldDB" id="A0A512H8L9"/>
<name>A0A512H8L9_9PROT</name>
<dbReference type="GO" id="GO:0009279">
    <property type="term" value="C:cell outer membrane"/>
    <property type="evidence" value="ECO:0007669"/>
    <property type="project" value="UniProtKB-SubCell"/>
</dbReference>
<evidence type="ECO:0000256" key="7">
    <source>
        <dbReference type="HAMAP-Rule" id="MF_00415"/>
    </source>
</evidence>
<keyword evidence="4 7" id="KW-0472">Membrane</keyword>
<dbReference type="NCBIfam" id="NF001305">
    <property type="entry name" value="PRK00249.1-5"/>
    <property type="match status" value="1"/>
</dbReference>
<evidence type="ECO:0000256" key="1">
    <source>
        <dbReference type="ARBA" id="ARBA00002591"/>
    </source>
</evidence>
<dbReference type="OrthoDB" id="9789227at2"/>
<comment type="caution">
    <text evidence="8">The sequence shown here is derived from an EMBL/GenBank/DDBJ whole genome shotgun (WGS) entry which is preliminary data.</text>
</comment>
<evidence type="ECO:0000256" key="2">
    <source>
        <dbReference type="ARBA" id="ARBA00006929"/>
    </source>
</evidence>
<accession>A0A512H8L9</accession>
<comment type="similarity">
    <text evidence="2 7">Belongs to the FlgH family.</text>
</comment>
<dbReference type="PANTHER" id="PTHR34933:SF1">
    <property type="entry name" value="FLAGELLAR L-RING PROTEIN"/>
    <property type="match status" value="1"/>
</dbReference>
<keyword evidence="8" id="KW-0969">Cilium</keyword>